<accession>A0A518FQ08</accession>
<evidence type="ECO:0000313" key="2">
    <source>
        <dbReference type="EMBL" id="QDV18365.1"/>
    </source>
</evidence>
<sequence>MPDSADPPFDHRAAQSWLAVNRRQIAAQQEDALISRLLFERAQIQFFLGENDVALPTCERAADLSRNRQETSRIHAMISRIWLEEEMQELALWWAMSAVDRDPESAEAHFVLGQAQAAGDFLRSSIASFRKVLALEPRHQAARLALGVNLRLTSLHSFAEAIEVLTAYVDDWPTDSEGWYELARATSLASILSHCPSDEAAPLFRQARTCAGYEKLEYQIHCWLRDLDETEAQQAAAALLPEKEELELLEPRAVVAYARRSAWRVHPLLAYVEEEATPAYRKRVAEGLLPRRFLSGNVVAGLVMTVYRYAKQVRKEAEAATIDLYNLTEQAERAADAALYTARLYLQDRMSPADCGAALRELAQATRDDFQMLQNCDILQLENDRESCVQHCIWQGKPPAWYQSAREHFKQTQAAWKSELQVK</sequence>
<dbReference type="Gene3D" id="1.25.40.10">
    <property type="entry name" value="Tetratricopeptide repeat domain"/>
    <property type="match status" value="1"/>
</dbReference>
<protein>
    <submittedName>
        <fullName evidence="2">Uncharacterized protein</fullName>
    </submittedName>
</protein>
<feature type="repeat" description="TPR" evidence="1">
    <location>
        <begin position="106"/>
        <end position="139"/>
    </location>
</feature>
<dbReference type="InterPro" id="IPR011990">
    <property type="entry name" value="TPR-like_helical_dom_sf"/>
</dbReference>
<gene>
    <name evidence="2" type="ORF">Pan153_30220</name>
</gene>
<evidence type="ECO:0000313" key="3">
    <source>
        <dbReference type="Proteomes" id="UP000320839"/>
    </source>
</evidence>
<proteinExistence type="predicted"/>
<dbReference type="RefSeq" id="WP_145456632.1">
    <property type="nucleotide sequence ID" value="NZ_CP036317.1"/>
</dbReference>
<reference evidence="2 3" key="1">
    <citation type="submission" date="2019-02" db="EMBL/GenBank/DDBJ databases">
        <title>Deep-cultivation of Planctomycetes and their phenomic and genomic characterization uncovers novel biology.</title>
        <authorList>
            <person name="Wiegand S."/>
            <person name="Jogler M."/>
            <person name="Boedeker C."/>
            <person name="Pinto D."/>
            <person name="Vollmers J."/>
            <person name="Rivas-Marin E."/>
            <person name="Kohn T."/>
            <person name="Peeters S.H."/>
            <person name="Heuer A."/>
            <person name="Rast P."/>
            <person name="Oberbeckmann S."/>
            <person name="Bunk B."/>
            <person name="Jeske O."/>
            <person name="Meyerdierks A."/>
            <person name="Storesund J.E."/>
            <person name="Kallscheuer N."/>
            <person name="Luecker S."/>
            <person name="Lage O.M."/>
            <person name="Pohl T."/>
            <person name="Merkel B.J."/>
            <person name="Hornburger P."/>
            <person name="Mueller R.-W."/>
            <person name="Bruemmer F."/>
            <person name="Labrenz M."/>
            <person name="Spormann A.M."/>
            <person name="Op den Camp H."/>
            <person name="Overmann J."/>
            <person name="Amann R."/>
            <person name="Jetten M.S.M."/>
            <person name="Mascher T."/>
            <person name="Medema M.H."/>
            <person name="Devos D.P."/>
            <person name="Kaster A.-K."/>
            <person name="Ovreas L."/>
            <person name="Rohde M."/>
            <person name="Galperin M.Y."/>
            <person name="Jogler C."/>
        </authorList>
    </citation>
    <scope>NUCLEOTIDE SEQUENCE [LARGE SCALE GENOMIC DNA]</scope>
    <source>
        <strain evidence="2 3">Pan153</strain>
    </source>
</reference>
<dbReference type="EMBL" id="CP036317">
    <property type="protein sequence ID" value="QDV18365.1"/>
    <property type="molecule type" value="Genomic_DNA"/>
</dbReference>
<evidence type="ECO:0000256" key="1">
    <source>
        <dbReference type="PROSITE-ProRule" id="PRU00339"/>
    </source>
</evidence>
<dbReference type="AlphaFoldDB" id="A0A518FQ08"/>
<keyword evidence="1" id="KW-0802">TPR repeat</keyword>
<name>A0A518FQ08_9PLAN</name>
<dbReference type="PROSITE" id="PS50005">
    <property type="entry name" value="TPR"/>
    <property type="match status" value="1"/>
</dbReference>
<dbReference type="OrthoDB" id="234776at2"/>
<dbReference type="InterPro" id="IPR019734">
    <property type="entry name" value="TPR_rpt"/>
</dbReference>
<dbReference type="SUPFAM" id="SSF48452">
    <property type="entry name" value="TPR-like"/>
    <property type="match status" value="1"/>
</dbReference>
<organism evidence="2 3">
    <name type="scientific">Gimesia panareensis</name>
    <dbReference type="NCBI Taxonomy" id="2527978"/>
    <lineage>
        <taxon>Bacteria</taxon>
        <taxon>Pseudomonadati</taxon>
        <taxon>Planctomycetota</taxon>
        <taxon>Planctomycetia</taxon>
        <taxon>Planctomycetales</taxon>
        <taxon>Planctomycetaceae</taxon>
        <taxon>Gimesia</taxon>
    </lineage>
</organism>
<dbReference type="Proteomes" id="UP000320839">
    <property type="component" value="Chromosome"/>
</dbReference>